<dbReference type="NCBIfam" id="NF002204">
    <property type="entry name" value="PRK01077.1"/>
    <property type="match status" value="1"/>
</dbReference>
<dbReference type="SUPFAM" id="SSF52317">
    <property type="entry name" value="Class I glutamine amidotransferase-like"/>
    <property type="match status" value="1"/>
</dbReference>
<dbReference type="EC" id="6.3.5.11" evidence="8"/>
<reference evidence="12" key="1">
    <citation type="submission" date="2011-01" db="EMBL/GenBank/DDBJ databases">
        <title>Complete sequence of chromosome of Acidobacterium sp. MP5ACTX9.</title>
        <authorList>
            <consortium name="US DOE Joint Genome Institute"/>
            <person name="Lucas S."/>
            <person name="Copeland A."/>
            <person name="Lapidus A."/>
            <person name="Cheng J.-F."/>
            <person name="Goodwin L."/>
            <person name="Pitluck S."/>
            <person name="Teshima H."/>
            <person name="Detter J.C."/>
            <person name="Han C."/>
            <person name="Tapia R."/>
            <person name="Land M."/>
            <person name="Hauser L."/>
            <person name="Kyrpides N."/>
            <person name="Ivanova N."/>
            <person name="Ovchinnikova G."/>
            <person name="Pagani I."/>
            <person name="Rawat S.R."/>
            <person name="Mannisto M."/>
            <person name="Haggblom M.M."/>
            <person name="Woyke T."/>
        </authorList>
    </citation>
    <scope>NUCLEOTIDE SEQUENCE [LARGE SCALE GENOMIC DNA]</scope>
    <source>
        <strain evidence="12">MP5ACTX9</strain>
    </source>
</reference>
<protein>
    <recommendedName>
        <fullName evidence="8">Cobyrinate a,c-diamide synthase</fullName>
        <ecNumber evidence="8">6.3.5.11</ecNumber>
    </recommendedName>
    <alternativeName>
        <fullName evidence="8">Cobyrinic acid a,c-diamide synthetase</fullName>
    </alternativeName>
</protein>
<keyword evidence="2 8" id="KW-0169">Cobalamin biosynthesis</keyword>
<evidence type="ECO:0000256" key="7">
    <source>
        <dbReference type="ARBA" id="ARBA00022962"/>
    </source>
</evidence>
<comment type="catalytic activity">
    <reaction evidence="8">
        <text>cob(II)yrinate + 2 L-glutamine + 2 ATP + 2 H2O = cob(II)yrinate a,c diamide + 2 L-glutamate + 2 ADP + 2 phosphate + 2 H(+)</text>
        <dbReference type="Rhea" id="RHEA:26289"/>
        <dbReference type="ChEBI" id="CHEBI:15377"/>
        <dbReference type="ChEBI" id="CHEBI:15378"/>
        <dbReference type="ChEBI" id="CHEBI:29985"/>
        <dbReference type="ChEBI" id="CHEBI:30616"/>
        <dbReference type="ChEBI" id="CHEBI:43474"/>
        <dbReference type="ChEBI" id="CHEBI:58359"/>
        <dbReference type="ChEBI" id="CHEBI:58537"/>
        <dbReference type="ChEBI" id="CHEBI:58894"/>
        <dbReference type="ChEBI" id="CHEBI:456216"/>
        <dbReference type="EC" id="6.3.5.11"/>
    </reaction>
</comment>
<dbReference type="Gene3D" id="3.40.50.880">
    <property type="match status" value="1"/>
</dbReference>
<dbReference type="SUPFAM" id="SSF52540">
    <property type="entry name" value="P-loop containing nucleoside triphosphate hydrolases"/>
    <property type="match status" value="1"/>
</dbReference>
<dbReference type="eggNOG" id="COG1797">
    <property type="taxonomic scope" value="Bacteria"/>
</dbReference>
<evidence type="ECO:0000259" key="10">
    <source>
        <dbReference type="Pfam" id="PF07685"/>
    </source>
</evidence>
<dbReference type="RefSeq" id="WP_013580398.1">
    <property type="nucleotide sequence ID" value="NC_015064.1"/>
</dbReference>
<proteinExistence type="inferred from homology"/>
<dbReference type="HOGENOM" id="CLU_022752_2_0_0"/>
<comment type="pathway">
    <text evidence="8">Cofactor biosynthesis; adenosylcobalamin biosynthesis; cob(II)yrinate a,c-diamide from sirohydrochlorin (anaerobic route): step 10/10.</text>
</comment>
<dbReference type="PANTHER" id="PTHR43873:SF1">
    <property type="entry name" value="COBYRINATE A,C-DIAMIDE SYNTHASE"/>
    <property type="match status" value="1"/>
</dbReference>
<comment type="cofactor">
    <cofactor evidence="1 8">
        <name>Mg(2+)</name>
        <dbReference type="ChEBI" id="CHEBI:18420"/>
    </cofactor>
</comment>
<dbReference type="EMBL" id="CP002480">
    <property type="protein sequence ID" value="ADW69081.1"/>
    <property type="molecule type" value="Genomic_DNA"/>
</dbReference>
<keyword evidence="6 8" id="KW-0460">Magnesium</keyword>
<dbReference type="CDD" id="cd03130">
    <property type="entry name" value="GATase1_CobB"/>
    <property type="match status" value="1"/>
</dbReference>
<dbReference type="GO" id="GO:0009236">
    <property type="term" value="P:cobalamin biosynthetic process"/>
    <property type="evidence" value="ECO:0007669"/>
    <property type="project" value="UniProtKB-UniRule"/>
</dbReference>
<name>E8X1C7_GRATM</name>
<comment type="domain">
    <text evidence="8">Comprises of two domains. The C-terminal domain contains the binding site for glutamine and catalyzes the hydrolysis of this substrate to glutamate and ammonia. The N-terminal domain is anticipated to bind ATP and cobyrinate and catalyzes the ultimate synthesis of the diamide product. The ammonia produced via the glutaminase domain is probably translocated to the adjacent domain via a molecular tunnel, where it reacts with an activated intermediate.</text>
</comment>
<dbReference type="Proteomes" id="UP000000343">
    <property type="component" value="Chromosome"/>
</dbReference>
<dbReference type="Gene3D" id="3.40.50.300">
    <property type="entry name" value="P-loop containing nucleotide triphosphate hydrolases"/>
    <property type="match status" value="2"/>
</dbReference>
<dbReference type="NCBIfam" id="TIGR00379">
    <property type="entry name" value="cobB"/>
    <property type="match status" value="1"/>
</dbReference>
<comment type="miscellaneous">
    <text evidence="8">The a and c carboxylates of cobyrinate are activated for nucleophilic attack via formation of a phosphorylated intermediate by ATP. CbiA catalyzes first the amidation of the c-carboxylate, and then that of the a-carboxylate.</text>
</comment>
<keyword evidence="12" id="KW-1185">Reference proteome</keyword>
<dbReference type="PaxDb" id="1198114-AciX9_2036"/>
<dbReference type="HAMAP" id="MF_00027">
    <property type="entry name" value="CobB_CbiA"/>
    <property type="match status" value="1"/>
</dbReference>
<keyword evidence="5 8" id="KW-0067">ATP-binding</keyword>
<dbReference type="KEGG" id="acm:AciX9_2036"/>
<dbReference type="AlphaFoldDB" id="E8X1C7"/>
<dbReference type="Pfam" id="PF01656">
    <property type="entry name" value="CbiA"/>
    <property type="match status" value="1"/>
</dbReference>
<dbReference type="UniPathway" id="UPA00148">
    <property type="reaction ID" value="UER00231"/>
</dbReference>
<evidence type="ECO:0000313" key="11">
    <source>
        <dbReference type="EMBL" id="ADW69081.1"/>
    </source>
</evidence>
<dbReference type="PROSITE" id="PS51274">
    <property type="entry name" value="GATASE_COBBQ"/>
    <property type="match status" value="1"/>
</dbReference>
<comment type="similarity">
    <text evidence="8">Belongs to the CobB/CbiA family.</text>
</comment>
<feature type="active site" description="Nucleophile" evidence="8">
    <location>
        <position position="345"/>
    </location>
</feature>
<evidence type="ECO:0000256" key="3">
    <source>
        <dbReference type="ARBA" id="ARBA00022598"/>
    </source>
</evidence>
<comment type="function">
    <text evidence="8">Catalyzes the ATP-dependent amidation of the two carboxylate groups at positions a and c of cobyrinate, using either L-glutamine or ammonia as the nitrogen source.</text>
</comment>
<dbReference type="GO" id="GO:0042242">
    <property type="term" value="F:cobyrinic acid a,c-diamide synthase activity"/>
    <property type="evidence" value="ECO:0007669"/>
    <property type="project" value="UniProtKB-UniRule"/>
</dbReference>
<keyword evidence="7 8" id="KW-0315">Glutamine amidotransferase</keyword>
<evidence type="ECO:0000313" key="12">
    <source>
        <dbReference type="Proteomes" id="UP000000343"/>
    </source>
</evidence>
<evidence type="ECO:0000256" key="6">
    <source>
        <dbReference type="ARBA" id="ARBA00022842"/>
    </source>
</evidence>
<dbReference type="InterPro" id="IPR011698">
    <property type="entry name" value="GATase_3"/>
</dbReference>
<accession>E8X1C7</accession>
<dbReference type="InterPro" id="IPR029062">
    <property type="entry name" value="Class_I_gatase-like"/>
</dbReference>
<evidence type="ECO:0000259" key="9">
    <source>
        <dbReference type="Pfam" id="PF01656"/>
    </source>
</evidence>
<dbReference type="PANTHER" id="PTHR43873">
    <property type="entry name" value="COBYRINATE A,C-DIAMIDE SYNTHASE"/>
    <property type="match status" value="1"/>
</dbReference>
<evidence type="ECO:0000256" key="1">
    <source>
        <dbReference type="ARBA" id="ARBA00001946"/>
    </source>
</evidence>
<dbReference type="GO" id="GO:0005524">
    <property type="term" value="F:ATP binding"/>
    <property type="evidence" value="ECO:0007669"/>
    <property type="project" value="UniProtKB-UniRule"/>
</dbReference>
<evidence type="ECO:0000256" key="5">
    <source>
        <dbReference type="ARBA" id="ARBA00022840"/>
    </source>
</evidence>
<dbReference type="CDD" id="cd05388">
    <property type="entry name" value="CobB_N"/>
    <property type="match status" value="1"/>
</dbReference>
<feature type="domain" description="CobB/CobQ-like glutamine amidotransferase" evidence="10">
    <location>
        <begin position="263"/>
        <end position="454"/>
    </location>
</feature>
<feature type="domain" description="CobQ/CobB/MinD/ParA nucleotide binding" evidence="9">
    <location>
        <begin position="10"/>
        <end position="195"/>
    </location>
</feature>
<organism evidence="12">
    <name type="scientific">Granulicella tundricola (strain ATCC BAA-1859 / DSM 23138 / MP5ACTX9)</name>
    <dbReference type="NCBI Taxonomy" id="1198114"/>
    <lineage>
        <taxon>Bacteria</taxon>
        <taxon>Pseudomonadati</taxon>
        <taxon>Acidobacteriota</taxon>
        <taxon>Terriglobia</taxon>
        <taxon>Terriglobales</taxon>
        <taxon>Acidobacteriaceae</taxon>
        <taxon>Granulicella</taxon>
    </lineage>
</organism>
<dbReference type="Pfam" id="PF07685">
    <property type="entry name" value="GATase_3"/>
    <property type="match status" value="1"/>
</dbReference>
<evidence type="ECO:0000256" key="8">
    <source>
        <dbReference type="HAMAP-Rule" id="MF_00027"/>
    </source>
</evidence>
<keyword evidence="3 8" id="KW-0436">Ligase</keyword>
<dbReference type="InterPro" id="IPR004484">
    <property type="entry name" value="CbiA/CobB_synth"/>
</dbReference>
<sequence length="491" mass="52791">MSNPLQTAFLVAGNASGVGKTTVTQALIAALQRRGLVVQPFKGGPDYLDTTHHTRLAGRPARNLDTWLLPHEANRDLFTAATQDADAAVVEGMMGLFDGKDPLSETGSSAEIARILGLPIILVLDASKTARSIAATVLGFETFDPTLPIAGVILNRIGGPRHLALLTAAIESRCKTPVLGSLPRTPEITIPERHLGLHAAAQSTETLQAESTLLADLAEQHFNLEAIQSLHQQDFPLPASPSPLVPGPYIPRPSALGPRPCFIGIPRDEAFSFYYEDNLDLLRSAGATLIPFSPLADAELPENLDALYLGGGYPELHAQALSENHSLLTDIRNFAATNRPIYAECGGMIYLSESITQPNTPAIPLTGILPLNIEMTPKLVDFGYVTTTFTRDCLLGPTGTVIRGHSFHYSRLTNEPELNTAYHLDYSLSKRQAPEGYTRGNILASYVHLHFRANPAVVTNLIASIVAARPADSLTLHLEETPQPVAQLSPA</sequence>
<evidence type="ECO:0000256" key="2">
    <source>
        <dbReference type="ARBA" id="ARBA00022573"/>
    </source>
</evidence>
<dbReference type="InterPro" id="IPR027417">
    <property type="entry name" value="P-loop_NTPase"/>
</dbReference>
<gene>
    <name evidence="8" type="primary">cbiA</name>
    <name evidence="11" type="ordered locus">AciX9_2036</name>
</gene>
<dbReference type="STRING" id="1198114.AciX9_2036"/>
<evidence type="ECO:0000256" key="4">
    <source>
        <dbReference type="ARBA" id="ARBA00022741"/>
    </source>
</evidence>
<keyword evidence="4 8" id="KW-0547">Nucleotide-binding</keyword>
<feature type="site" description="Increases nucleophilicity of active site Cys" evidence="8">
    <location>
        <position position="448"/>
    </location>
</feature>
<dbReference type="InterPro" id="IPR002586">
    <property type="entry name" value="CobQ/CobB/MinD/ParA_Nub-bd_dom"/>
</dbReference>